<keyword evidence="2" id="KW-0732">Signal</keyword>
<dbReference type="RefSeq" id="WP_200614271.1">
    <property type="nucleotide sequence ID" value="NZ_CP071518.1"/>
</dbReference>
<gene>
    <name evidence="3" type="ORF">I8J32_001130</name>
</gene>
<feature type="region of interest" description="Disordered" evidence="1">
    <location>
        <begin position="311"/>
        <end position="354"/>
    </location>
</feature>
<feature type="signal peptide" evidence="2">
    <location>
        <begin position="1"/>
        <end position="20"/>
    </location>
</feature>
<evidence type="ECO:0000313" key="4">
    <source>
        <dbReference type="Proteomes" id="UP000639274"/>
    </source>
</evidence>
<reference evidence="3 4" key="1">
    <citation type="submission" date="2021-03" db="EMBL/GenBank/DDBJ databases">
        <title>Lysobacter sp. nov. isolated from soil of gangwondo yeongwol, south Korea.</title>
        <authorList>
            <person name="Kim K.R."/>
            <person name="Kim K.H."/>
            <person name="Jeon C.O."/>
        </authorList>
    </citation>
    <scope>NUCLEOTIDE SEQUENCE [LARGE SCALE GENOMIC DNA]</scope>
    <source>
        <strain evidence="3 4">R19</strain>
    </source>
</reference>
<name>A0A974XZD1_9GAMM</name>
<organism evidence="3 4">
    <name type="scientific">Agrilutibacter solisilvae</name>
    <dbReference type="NCBI Taxonomy" id="2763317"/>
    <lineage>
        <taxon>Bacteria</taxon>
        <taxon>Pseudomonadati</taxon>
        <taxon>Pseudomonadota</taxon>
        <taxon>Gammaproteobacteria</taxon>
        <taxon>Lysobacterales</taxon>
        <taxon>Lysobacteraceae</taxon>
        <taxon>Agrilutibacter</taxon>
    </lineage>
</organism>
<evidence type="ECO:0000256" key="1">
    <source>
        <dbReference type="SAM" id="MobiDB-lite"/>
    </source>
</evidence>
<dbReference type="Proteomes" id="UP000639274">
    <property type="component" value="Chromosome"/>
</dbReference>
<evidence type="ECO:0000256" key="2">
    <source>
        <dbReference type="SAM" id="SignalP"/>
    </source>
</evidence>
<accession>A0A974XZD1</accession>
<dbReference type="EMBL" id="CP071518">
    <property type="protein sequence ID" value="QSX78581.1"/>
    <property type="molecule type" value="Genomic_DNA"/>
</dbReference>
<protein>
    <submittedName>
        <fullName evidence="3">Uncharacterized protein</fullName>
    </submittedName>
</protein>
<sequence>MFRRICLTLGLASLCFNAAAKAPAIPSPVAQELPVELILTQHELAVEVPATAMAVGMQFGLIGALIGGAVQNAQATNAEQRVTAMRDQLVEYHFNERIEAAVRAKLASEGISPNPRITVRQSVWDAAEANAAPATMQALVLVPRYAVTNDFQQMTVSLATSLVERTRKSNGKYKTQVLFNRNYRFEFPMTASEGKEEMSQRWAGMGRTGLSTLLDQGIQQTTDMLVHDFSAAGRSQWTSKPVKKAPFVEVNGRKVAGRQIQQGEGWVWIRSGSGRLQQFYGVRTLDAAAVAALSAPAAVAPASSTAAAAPASVPAQAEGSAPAADAQAAASAPVNAAPVAAPAEAASAPVGSGQ</sequence>
<dbReference type="KEGG" id="lsf:I8J32_001130"/>
<proteinExistence type="predicted"/>
<dbReference type="AlphaFoldDB" id="A0A974XZD1"/>
<keyword evidence="4" id="KW-1185">Reference proteome</keyword>
<feature type="chain" id="PRO_5037823205" evidence="2">
    <location>
        <begin position="21"/>
        <end position="354"/>
    </location>
</feature>
<evidence type="ECO:0000313" key="3">
    <source>
        <dbReference type="EMBL" id="QSX78581.1"/>
    </source>
</evidence>